<reference evidence="3" key="2">
    <citation type="journal article" date="2016" name="Int. J. Syst. Evol. Microbiol.">
        <title>Complete genome sequence and cell structure of Limnochorda pilosa, a Gram-negative spore-former within the phylum Firmicutes.</title>
        <authorList>
            <person name="Watanabe M."/>
            <person name="Kojima H."/>
            <person name="Fukui M."/>
        </authorList>
    </citation>
    <scope>NUCLEOTIDE SEQUENCE [LARGE SCALE GENOMIC DNA]</scope>
    <source>
        <strain evidence="3">HC45</strain>
    </source>
</reference>
<keyword evidence="3" id="KW-1185">Reference proteome</keyword>
<dbReference type="PROSITE" id="PS51704">
    <property type="entry name" value="GP_PDE"/>
    <property type="match status" value="1"/>
</dbReference>
<dbReference type="InterPro" id="IPR030395">
    <property type="entry name" value="GP_PDE_dom"/>
</dbReference>
<name>A0A0K2SH10_LIMPI</name>
<dbReference type="InterPro" id="IPR017946">
    <property type="entry name" value="PLC-like_Pdiesterase_TIM-brl"/>
</dbReference>
<evidence type="ECO:0000259" key="1">
    <source>
        <dbReference type="PROSITE" id="PS51704"/>
    </source>
</evidence>
<reference evidence="3" key="1">
    <citation type="submission" date="2015-07" db="EMBL/GenBank/DDBJ databases">
        <title>Complete genome sequence and phylogenetic analysis of Limnochorda pilosa.</title>
        <authorList>
            <person name="Watanabe M."/>
            <person name="Kojima H."/>
            <person name="Fukui M."/>
        </authorList>
    </citation>
    <scope>NUCLEOTIDE SEQUENCE [LARGE SCALE GENOMIC DNA]</scope>
    <source>
        <strain evidence="3">HC45</strain>
    </source>
</reference>
<dbReference type="STRING" id="1555112.LIP_0460"/>
<evidence type="ECO:0000313" key="2">
    <source>
        <dbReference type="EMBL" id="BAS26317.1"/>
    </source>
</evidence>
<dbReference type="Gene3D" id="3.20.20.190">
    <property type="entry name" value="Phosphatidylinositol (PI) phosphodiesterase"/>
    <property type="match status" value="1"/>
</dbReference>
<dbReference type="KEGG" id="lpil:LIP_0460"/>
<dbReference type="SUPFAM" id="SSF51695">
    <property type="entry name" value="PLC-like phosphodiesterases"/>
    <property type="match status" value="1"/>
</dbReference>
<dbReference type="GO" id="GO:0008081">
    <property type="term" value="F:phosphoric diester hydrolase activity"/>
    <property type="evidence" value="ECO:0007669"/>
    <property type="project" value="InterPro"/>
</dbReference>
<proteinExistence type="predicted"/>
<dbReference type="AlphaFoldDB" id="A0A0K2SH10"/>
<dbReference type="RefSeq" id="WP_068133765.1">
    <property type="nucleotide sequence ID" value="NZ_AP014924.1"/>
</dbReference>
<sequence length="221" mass="23734">MDRVTDGRGPVDDFTLAELRALDASGHFGPEHGRQRILALEEALQEFPDLPFVLELKDPRAVAPTVRLLRARGWVGRVQVTSFHWGALLDALSLERRLSAGFLCPALDPDLARRAVRRGIAQLCPPAKGLAAKAVAEVRALGLQVRAYGVHEPADARRALDAGVDGMTADDPAALLRLLAERGWGAASPEDWLRAIVPPAGLQPSMEPAPSAGGQGRWAAW</sequence>
<dbReference type="PANTHER" id="PTHR46211">
    <property type="entry name" value="GLYCEROPHOSPHORYL DIESTER PHOSPHODIESTERASE"/>
    <property type="match status" value="1"/>
</dbReference>
<dbReference type="OrthoDB" id="384721at2"/>
<gene>
    <name evidence="2" type="ORF">LIP_0460</name>
</gene>
<protein>
    <submittedName>
        <fullName evidence="2">Glycerophosphodiester phosphodiesterase</fullName>
    </submittedName>
</protein>
<accession>A0A0K2SH10</accession>
<dbReference type="GO" id="GO:0006629">
    <property type="term" value="P:lipid metabolic process"/>
    <property type="evidence" value="ECO:0007669"/>
    <property type="project" value="InterPro"/>
</dbReference>
<dbReference type="Pfam" id="PF03009">
    <property type="entry name" value="GDPD"/>
    <property type="match status" value="1"/>
</dbReference>
<dbReference type="Proteomes" id="UP000065807">
    <property type="component" value="Chromosome"/>
</dbReference>
<evidence type="ECO:0000313" key="3">
    <source>
        <dbReference type="Proteomes" id="UP000065807"/>
    </source>
</evidence>
<organism evidence="2 3">
    <name type="scientific">Limnochorda pilosa</name>
    <dbReference type="NCBI Taxonomy" id="1555112"/>
    <lineage>
        <taxon>Bacteria</taxon>
        <taxon>Bacillati</taxon>
        <taxon>Bacillota</taxon>
        <taxon>Limnochordia</taxon>
        <taxon>Limnochordales</taxon>
        <taxon>Limnochordaceae</taxon>
        <taxon>Limnochorda</taxon>
    </lineage>
</organism>
<dbReference type="EMBL" id="AP014924">
    <property type="protein sequence ID" value="BAS26317.1"/>
    <property type="molecule type" value="Genomic_DNA"/>
</dbReference>
<dbReference type="PANTHER" id="PTHR46211:SF14">
    <property type="entry name" value="GLYCEROPHOSPHODIESTER PHOSPHODIESTERASE"/>
    <property type="match status" value="1"/>
</dbReference>
<feature type="domain" description="GP-PDE" evidence="1">
    <location>
        <begin position="1"/>
        <end position="179"/>
    </location>
</feature>